<accession>A0AAV2EP83</accession>
<reference evidence="2 3" key="1">
    <citation type="submission" date="2024-04" db="EMBL/GenBank/DDBJ databases">
        <authorList>
            <person name="Fracassetti M."/>
        </authorList>
    </citation>
    <scope>NUCLEOTIDE SEQUENCE [LARGE SCALE GENOMIC DNA]</scope>
</reference>
<proteinExistence type="predicted"/>
<dbReference type="Proteomes" id="UP001497516">
    <property type="component" value="Chromosome 5"/>
</dbReference>
<evidence type="ECO:0000256" key="1">
    <source>
        <dbReference type="SAM" id="MobiDB-lite"/>
    </source>
</evidence>
<organism evidence="2 3">
    <name type="scientific">Linum trigynum</name>
    <dbReference type="NCBI Taxonomy" id="586398"/>
    <lineage>
        <taxon>Eukaryota</taxon>
        <taxon>Viridiplantae</taxon>
        <taxon>Streptophyta</taxon>
        <taxon>Embryophyta</taxon>
        <taxon>Tracheophyta</taxon>
        <taxon>Spermatophyta</taxon>
        <taxon>Magnoliopsida</taxon>
        <taxon>eudicotyledons</taxon>
        <taxon>Gunneridae</taxon>
        <taxon>Pentapetalae</taxon>
        <taxon>rosids</taxon>
        <taxon>fabids</taxon>
        <taxon>Malpighiales</taxon>
        <taxon>Linaceae</taxon>
        <taxon>Linum</taxon>
    </lineage>
</organism>
<evidence type="ECO:0000313" key="3">
    <source>
        <dbReference type="Proteomes" id="UP001497516"/>
    </source>
</evidence>
<dbReference type="EMBL" id="OZ034818">
    <property type="protein sequence ID" value="CAL1387599.1"/>
    <property type="molecule type" value="Genomic_DNA"/>
</dbReference>
<keyword evidence="3" id="KW-1185">Reference proteome</keyword>
<feature type="region of interest" description="Disordered" evidence="1">
    <location>
        <begin position="1"/>
        <end position="28"/>
    </location>
</feature>
<sequence length="252" mass="27569">MKGHATQPQPRPFQQPGAAPATPVQNDPIAELRDLVGSLASSSAQKFNTIEQFMGKASGKFLALEAGQRNTQAVLQDIQTQLGSVAQAVVQMAPSTLPGHTIHNPKDPNAHCNAITTRSGKETAYPPVMARQAGGRPASASPAVEEEAEKEVEVPAPKPQPVVNEYIPQLPFPTRLHKDRLEAEFGNFMSMLRKLNVQVSFLEALSQIPKYAKFLKDLLSKKQKLSELATVELSEECPLYWEGLSWQPLRLS</sequence>
<gene>
    <name evidence="2" type="ORF">LTRI10_LOCUS28576</name>
</gene>
<evidence type="ECO:0000313" key="2">
    <source>
        <dbReference type="EMBL" id="CAL1387599.1"/>
    </source>
</evidence>
<dbReference type="AlphaFoldDB" id="A0AAV2EP83"/>
<protein>
    <submittedName>
        <fullName evidence="2">Uncharacterized protein</fullName>
    </submittedName>
</protein>
<name>A0AAV2EP83_9ROSI</name>